<accession>A0A1I4EQX0</accession>
<evidence type="ECO:0000313" key="2">
    <source>
        <dbReference type="EMBL" id="SFL06551.1"/>
    </source>
</evidence>
<dbReference type="Proteomes" id="UP000199607">
    <property type="component" value="Unassembled WGS sequence"/>
</dbReference>
<keyword evidence="1" id="KW-0812">Transmembrane</keyword>
<evidence type="ECO:0000256" key="1">
    <source>
        <dbReference type="SAM" id="Phobius"/>
    </source>
</evidence>
<dbReference type="STRING" id="553466.SAMN04487950_2257"/>
<gene>
    <name evidence="2" type="ORF">SAMN04487950_2257</name>
</gene>
<sequence length="61" mass="6137">MVAALCGGFVLVLLVANAAIPGLVVGLPLFFGVASFCLFVGVTIRKAVAGTVLPFGVDTDE</sequence>
<reference evidence="3" key="1">
    <citation type="submission" date="2016-10" db="EMBL/GenBank/DDBJ databases">
        <authorList>
            <person name="Varghese N."/>
            <person name="Submissions S."/>
        </authorList>
    </citation>
    <scope>NUCLEOTIDE SEQUENCE [LARGE SCALE GENOMIC DNA]</scope>
    <source>
        <strain evidence="3">CGMCC 1.7738</strain>
    </source>
</reference>
<name>A0A1I4EQX0_9EURY</name>
<feature type="transmembrane region" description="Helical" evidence="1">
    <location>
        <begin position="28"/>
        <end position="44"/>
    </location>
</feature>
<protein>
    <submittedName>
        <fullName evidence="2">Uncharacterized protein</fullName>
    </submittedName>
</protein>
<keyword evidence="3" id="KW-1185">Reference proteome</keyword>
<keyword evidence="1" id="KW-0472">Membrane</keyword>
<keyword evidence="1" id="KW-1133">Transmembrane helix</keyword>
<evidence type="ECO:0000313" key="3">
    <source>
        <dbReference type="Proteomes" id="UP000199607"/>
    </source>
</evidence>
<dbReference type="EMBL" id="FOTC01000002">
    <property type="protein sequence ID" value="SFL06551.1"/>
    <property type="molecule type" value="Genomic_DNA"/>
</dbReference>
<proteinExistence type="predicted"/>
<organism evidence="2 3">
    <name type="scientific">Halogranum rubrum</name>
    <dbReference type="NCBI Taxonomy" id="553466"/>
    <lineage>
        <taxon>Archaea</taxon>
        <taxon>Methanobacteriati</taxon>
        <taxon>Methanobacteriota</taxon>
        <taxon>Stenosarchaea group</taxon>
        <taxon>Halobacteria</taxon>
        <taxon>Halobacteriales</taxon>
        <taxon>Haloferacaceae</taxon>
    </lineage>
</organism>
<dbReference type="AlphaFoldDB" id="A0A1I4EQX0"/>